<reference evidence="2 4" key="1">
    <citation type="submission" date="2015-08" db="EMBL/GenBank/DDBJ databases">
        <title>Ancestral chromatin configuration constrains chromatin evolution on differentiating sex chromosomes in Drosophila.</title>
        <authorList>
            <person name="Zhou Q."/>
            <person name="Bachtrog D."/>
        </authorList>
    </citation>
    <scope>NUCLEOTIDE SEQUENCE [LARGE SCALE GENOMIC DNA]</scope>
    <source>
        <tissue evidence="2">Whole larvae</tissue>
    </source>
</reference>
<dbReference type="Pfam" id="PF06382">
    <property type="entry name" value="Protamine_like"/>
    <property type="match status" value="1"/>
</dbReference>
<evidence type="ECO:0000313" key="2">
    <source>
        <dbReference type="EMBL" id="ALC39698.1"/>
    </source>
</evidence>
<dbReference type="OrthoDB" id="7675944at2759"/>
<gene>
    <name evidence="2" type="ORF">Dbus_chr2Lg1783</name>
    <name evidence="3" type="ORF">Dbus_chr2Lg1784</name>
</gene>
<dbReference type="InterPro" id="IPR024460">
    <property type="entry name" value="Protamine-like"/>
</dbReference>
<proteinExistence type="predicted"/>
<dbReference type="InterPro" id="IPR036910">
    <property type="entry name" value="HMG_box_dom_sf"/>
</dbReference>
<name>A0A0M5IZ23_DROBS</name>
<feature type="region of interest" description="Disordered" evidence="1">
    <location>
        <begin position="95"/>
        <end position="117"/>
    </location>
</feature>
<dbReference type="Proteomes" id="UP000494163">
    <property type="component" value="Chromosome 2L"/>
</dbReference>
<accession>A0A0M5IZ23</accession>
<protein>
    <submittedName>
        <fullName evidence="2">CG15510</fullName>
    </submittedName>
</protein>
<dbReference type="GO" id="GO:0005634">
    <property type="term" value="C:nucleus"/>
    <property type="evidence" value="ECO:0007669"/>
    <property type="project" value="UniProtKB-ARBA"/>
</dbReference>
<dbReference type="EMBL" id="CP012523">
    <property type="protein sequence ID" value="ALC39698.1"/>
    <property type="molecule type" value="Genomic_DNA"/>
</dbReference>
<dbReference type="OMA" id="SAKRCMR"/>
<dbReference type="SUPFAM" id="SSF47095">
    <property type="entry name" value="HMG-box"/>
    <property type="match status" value="1"/>
</dbReference>
<dbReference type="STRING" id="30019.A0A0M5IZ23"/>
<dbReference type="GO" id="GO:0035092">
    <property type="term" value="P:sperm DNA condensation"/>
    <property type="evidence" value="ECO:0007669"/>
    <property type="project" value="InterPro"/>
</dbReference>
<evidence type="ECO:0000256" key="1">
    <source>
        <dbReference type="SAM" id="MobiDB-lite"/>
    </source>
</evidence>
<keyword evidence="4" id="KW-1185">Reference proteome</keyword>
<dbReference type="EMBL" id="CP012523">
    <property type="protein sequence ID" value="ALC39699.1"/>
    <property type="molecule type" value="Genomic_DNA"/>
</dbReference>
<sequence length="204" mass="23848">MDAKADVGPVVSKGFIKFMTKYGTQKYGVDVLDASLRGCRMWNNFSSKEQDEYRILDDIDIDDDVSDTCCPKKRKPACHKKPACRKKSACHRKKKPSCRRKPSCPMRRKPSCRPKKKSCRPKPRCGRKKIRCQHPGPITNNGYLNFLRVYRRKHCGLKPNDLVLKAARAWCRLPEHKKDRYRRQACKVTKNCRHKRRRVCTGKK</sequence>
<organism evidence="2 4">
    <name type="scientific">Drosophila busckii</name>
    <name type="common">Fruit fly</name>
    <dbReference type="NCBI Taxonomy" id="30019"/>
    <lineage>
        <taxon>Eukaryota</taxon>
        <taxon>Metazoa</taxon>
        <taxon>Ecdysozoa</taxon>
        <taxon>Arthropoda</taxon>
        <taxon>Hexapoda</taxon>
        <taxon>Insecta</taxon>
        <taxon>Pterygota</taxon>
        <taxon>Neoptera</taxon>
        <taxon>Endopterygota</taxon>
        <taxon>Diptera</taxon>
        <taxon>Brachycera</taxon>
        <taxon>Muscomorpha</taxon>
        <taxon>Ephydroidea</taxon>
        <taxon>Drosophilidae</taxon>
        <taxon>Drosophila</taxon>
    </lineage>
</organism>
<dbReference type="AlphaFoldDB" id="A0A0M5IZ23"/>
<evidence type="ECO:0000313" key="4">
    <source>
        <dbReference type="Proteomes" id="UP000494163"/>
    </source>
</evidence>
<evidence type="ECO:0000313" key="3">
    <source>
        <dbReference type="EMBL" id="ALC39699.1"/>
    </source>
</evidence>